<keyword evidence="2" id="KW-0812">Transmembrane</keyword>
<dbReference type="InterPro" id="IPR056196">
    <property type="entry name" value="Mmc1_C"/>
</dbReference>
<dbReference type="Pfam" id="PF23867">
    <property type="entry name" value="Mmc1_N"/>
    <property type="match status" value="1"/>
</dbReference>
<sequence length="452" mass="52294">MKFSLKIRRWNSNWCQLDHIYGKQGIEIPKIKLLGSKPPQLRVGVILRSLNKSRDLAFLSALLADVYTQDKYWMDVFMQRHCSSFSQNLLKFGPHFDVQSTESIRTFTLPSPWLRENNVQFLETTRQSVLTDNCHLYLDLRSQSADASTLSRWPTLYIRESDSECVLERNWVNSQKALNAVKAFIKDKHQVKEYLRDLEDSNFLAVNKMLETKFSCKDEILQDLGKVVKAEIFDQDKSLREFETRSAEDKNREALIDSWTVNAHRELQQKFFPMMKAFLRKQLSVGKLYTYSESKLELKMRETLGLIENTKIEESRNHLRGSLALGHANHDVLDVQKLQDKIPGLHEKINKAVYAQFFQLQLPIVIVATLGVVSGQFTLFSMGSLAGVGLALGVNKVMRQWNRLLHNLSTTITEETRQAIELERNSLREELRAKESKEAQLTTRKLELLSNL</sequence>
<keyword evidence="5" id="KW-1185">Reference proteome</keyword>
<name>A0A1G4K1L0_9SACH</name>
<feature type="coiled-coil region" evidence="1">
    <location>
        <begin position="405"/>
        <end position="444"/>
    </location>
</feature>
<organism evidence="4 5">
    <name type="scientific">Lachancea mirantina</name>
    <dbReference type="NCBI Taxonomy" id="1230905"/>
    <lineage>
        <taxon>Eukaryota</taxon>
        <taxon>Fungi</taxon>
        <taxon>Dikarya</taxon>
        <taxon>Ascomycota</taxon>
        <taxon>Saccharomycotina</taxon>
        <taxon>Saccharomycetes</taxon>
        <taxon>Saccharomycetales</taxon>
        <taxon>Saccharomycetaceae</taxon>
        <taxon>Lachancea</taxon>
    </lineage>
</organism>
<dbReference type="EMBL" id="LT598467">
    <property type="protein sequence ID" value="SCU97444.1"/>
    <property type="molecule type" value="Genomic_DNA"/>
</dbReference>
<evidence type="ECO:0000259" key="3">
    <source>
        <dbReference type="Pfam" id="PF23868"/>
    </source>
</evidence>
<accession>A0A1G4K1L0</accession>
<feature type="domain" description="Mmc1 C-terminal" evidence="3">
    <location>
        <begin position="255"/>
        <end position="417"/>
    </location>
</feature>
<protein>
    <submittedName>
        <fullName evidence="4">LAMI_0F10110g1_1</fullName>
    </submittedName>
</protein>
<feature type="transmembrane region" description="Helical" evidence="2">
    <location>
        <begin position="379"/>
        <end position="398"/>
    </location>
</feature>
<dbReference type="PANTHER" id="PTHR38644:SF1">
    <property type="entry name" value="EXPRESSED PROTEIN"/>
    <property type="match status" value="1"/>
</dbReference>
<dbReference type="PANTHER" id="PTHR38644">
    <property type="entry name" value="EXPRESSED PROTEIN"/>
    <property type="match status" value="1"/>
</dbReference>
<evidence type="ECO:0000313" key="4">
    <source>
        <dbReference type="EMBL" id="SCU97444.1"/>
    </source>
</evidence>
<evidence type="ECO:0000256" key="1">
    <source>
        <dbReference type="SAM" id="Coils"/>
    </source>
</evidence>
<gene>
    <name evidence="4" type="ORF">LAMI_0F10110G</name>
</gene>
<dbReference type="OrthoDB" id="5319015at2759"/>
<proteinExistence type="predicted"/>
<keyword evidence="2" id="KW-1133">Transmembrane helix</keyword>
<evidence type="ECO:0000256" key="2">
    <source>
        <dbReference type="SAM" id="Phobius"/>
    </source>
</evidence>
<evidence type="ECO:0000313" key="5">
    <source>
        <dbReference type="Proteomes" id="UP000191024"/>
    </source>
</evidence>
<dbReference type="Proteomes" id="UP000191024">
    <property type="component" value="Chromosome F"/>
</dbReference>
<dbReference type="Pfam" id="PF23868">
    <property type="entry name" value="Mmc1_C"/>
    <property type="match status" value="1"/>
</dbReference>
<dbReference type="AlphaFoldDB" id="A0A1G4K1L0"/>
<keyword evidence="1" id="KW-0175">Coiled coil</keyword>
<reference evidence="5" key="1">
    <citation type="submission" date="2016-03" db="EMBL/GenBank/DDBJ databases">
        <authorList>
            <person name="Devillers H."/>
        </authorList>
    </citation>
    <scope>NUCLEOTIDE SEQUENCE [LARGE SCALE GENOMIC DNA]</scope>
</reference>
<keyword evidence="2" id="KW-0472">Membrane</keyword>